<dbReference type="CDD" id="cd11534">
    <property type="entry name" value="NTP-PPase_HisIE_like"/>
    <property type="match status" value="1"/>
</dbReference>
<keyword evidence="6 10" id="KW-0547">Nucleotide-binding</keyword>
<evidence type="ECO:0000256" key="10">
    <source>
        <dbReference type="HAMAP-Rule" id="MF_01020"/>
    </source>
</evidence>
<evidence type="ECO:0000256" key="6">
    <source>
        <dbReference type="ARBA" id="ARBA00022741"/>
    </source>
</evidence>
<keyword evidence="12" id="KW-1185">Reference proteome</keyword>
<evidence type="ECO:0000256" key="9">
    <source>
        <dbReference type="ARBA" id="ARBA00023102"/>
    </source>
</evidence>
<gene>
    <name evidence="10" type="primary">hisE</name>
    <name evidence="11" type="ORF">AUL39_06795</name>
</gene>
<dbReference type="Proteomes" id="UP000054078">
    <property type="component" value="Unassembled WGS sequence"/>
</dbReference>
<accession>A0A100YVX2</accession>
<dbReference type="PANTHER" id="PTHR42945">
    <property type="entry name" value="HISTIDINE BIOSYNTHESIS BIFUNCTIONAL PROTEIN"/>
    <property type="match status" value="1"/>
</dbReference>
<evidence type="ECO:0000256" key="5">
    <source>
        <dbReference type="ARBA" id="ARBA00022605"/>
    </source>
</evidence>
<evidence type="ECO:0000313" key="11">
    <source>
        <dbReference type="EMBL" id="KUH58671.1"/>
    </source>
</evidence>
<dbReference type="SUPFAM" id="SSF101386">
    <property type="entry name" value="all-alpha NTP pyrophosphatases"/>
    <property type="match status" value="1"/>
</dbReference>
<comment type="subcellular location">
    <subcellularLocation>
        <location evidence="10">Cytoplasm</location>
    </subcellularLocation>
</comment>
<evidence type="ECO:0000256" key="3">
    <source>
        <dbReference type="ARBA" id="ARBA00012414"/>
    </source>
</evidence>
<comment type="catalytic activity">
    <reaction evidence="1 10">
        <text>1-(5-phospho-beta-D-ribosyl)-ATP + H2O = 1-(5-phospho-beta-D-ribosyl)-5'-AMP + diphosphate + H(+)</text>
        <dbReference type="Rhea" id="RHEA:22828"/>
        <dbReference type="ChEBI" id="CHEBI:15377"/>
        <dbReference type="ChEBI" id="CHEBI:15378"/>
        <dbReference type="ChEBI" id="CHEBI:33019"/>
        <dbReference type="ChEBI" id="CHEBI:59457"/>
        <dbReference type="ChEBI" id="CHEBI:73183"/>
        <dbReference type="EC" id="3.6.1.31"/>
    </reaction>
</comment>
<organism evidence="11 12">
    <name type="scientific">Tractidigestivibacter scatoligenes</name>
    <name type="common">Olsenella scatoligenes</name>
    <dbReference type="NCBI Taxonomy" id="1299998"/>
    <lineage>
        <taxon>Bacteria</taxon>
        <taxon>Bacillati</taxon>
        <taxon>Actinomycetota</taxon>
        <taxon>Coriobacteriia</taxon>
        <taxon>Coriobacteriales</taxon>
        <taxon>Atopobiaceae</taxon>
        <taxon>Tractidigestivibacter</taxon>
    </lineage>
</organism>
<comment type="pathway">
    <text evidence="2 10">Amino-acid biosynthesis; L-histidine biosynthesis; L-histidine from 5-phospho-alpha-D-ribose 1-diphosphate: step 2/9.</text>
</comment>
<evidence type="ECO:0000256" key="1">
    <source>
        <dbReference type="ARBA" id="ARBA00001460"/>
    </source>
</evidence>
<dbReference type="GO" id="GO:0005737">
    <property type="term" value="C:cytoplasm"/>
    <property type="evidence" value="ECO:0007669"/>
    <property type="project" value="UniProtKB-SubCell"/>
</dbReference>
<comment type="similarity">
    <text evidence="10">Belongs to the PRA-PH family.</text>
</comment>
<evidence type="ECO:0000313" key="12">
    <source>
        <dbReference type="Proteomes" id="UP000054078"/>
    </source>
</evidence>
<keyword evidence="5 10" id="KW-0028">Amino-acid biosynthesis</keyword>
<dbReference type="GO" id="GO:0004636">
    <property type="term" value="F:phosphoribosyl-ATP diphosphatase activity"/>
    <property type="evidence" value="ECO:0007669"/>
    <property type="project" value="UniProtKB-UniRule"/>
</dbReference>
<evidence type="ECO:0000256" key="4">
    <source>
        <dbReference type="ARBA" id="ARBA00013336"/>
    </source>
</evidence>
<dbReference type="EC" id="3.6.1.31" evidence="3 10"/>
<dbReference type="RefSeq" id="WP_059054818.1">
    <property type="nucleotide sequence ID" value="NZ_LOJF01000009.1"/>
</dbReference>
<keyword evidence="9 10" id="KW-0368">Histidine biosynthesis</keyword>
<dbReference type="Pfam" id="PF01503">
    <property type="entry name" value="PRA-PH"/>
    <property type="match status" value="1"/>
</dbReference>
<name>A0A100YVX2_TRASO</name>
<dbReference type="EMBL" id="LOJF01000009">
    <property type="protein sequence ID" value="KUH58671.1"/>
    <property type="molecule type" value="Genomic_DNA"/>
</dbReference>
<dbReference type="OrthoDB" id="3176443at2"/>
<dbReference type="STRING" id="1299998.AUL39_06795"/>
<reference evidence="11 12" key="1">
    <citation type="submission" date="2015-12" db="EMBL/GenBank/DDBJ databases">
        <title>Draft Genome Sequence of Olsenella scatoligenes SK9K4T; a Producer of 3-Methylindole- (skatole) and 4-Methylphenol- (p-cresol) Isolated from Pig Feces.</title>
        <authorList>
            <person name="Li X."/>
            <person name="Borg B."/>
            <person name="Canibe N."/>
        </authorList>
    </citation>
    <scope>NUCLEOTIDE SEQUENCE [LARGE SCALE GENOMIC DNA]</scope>
    <source>
        <strain evidence="11 12">SK9K4</strain>
    </source>
</reference>
<dbReference type="PANTHER" id="PTHR42945:SF1">
    <property type="entry name" value="HISTIDINE BIOSYNTHESIS BIFUNCTIONAL PROTEIN HIS7"/>
    <property type="match status" value="1"/>
</dbReference>
<keyword evidence="8 10" id="KW-0067">ATP-binding</keyword>
<evidence type="ECO:0000256" key="2">
    <source>
        <dbReference type="ARBA" id="ARBA00005204"/>
    </source>
</evidence>
<dbReference type="InterPro" id="IPR008179">
    <property type="entry name" value="HisE"/>
</dbReference>
<evidence type="ECO:0000256" key="7">
    <source>
        <dbReference type="ARBA" id="ARBA00022801"/>
    </source>
</evidence>
<comment type="caution">
    <text evidence="11">The sequence shown here is derived from an EMBL/GenBank/DDBJ whole genome shotgun (WGS) entry which is preliminary data.</text>
</comment>
<protein>
    <recommendedName>
        <fullName evidence="4 10">Phosphoribosyl-ATP pyrophosphatase</fullName>
        <shortName evidence="10">PRA-PH</shortName>
        <ecNumber evidence="3 10">3.6.1.31</ecNumber>
    </recommendedName>
</protein>
<dbReference type="AlphaFoldDB" id="A0A100YVX2"/>
<dbReference type="Gene3D" id="1.10.287.1080">
    <property type="entry name" value="MazG-like"/>
    <property type="match status" value="1"/>
</dbReference>
<keyword evidence="7 10" id="KW-0378">Hydrolase</keyword>
<evidence type="ECO:0000256" key="8">
    <source>
        <dbReference type="ARBA" id="ARBA00022840"/>
    </source>
</evidence>
<dbReference type="InterPro" id="IPR021130">
    <property type="entry name" value="PRib-ATP_PPHydrolase-like"/>
</dbReference>
<dbReference type="UniPathway" id="UPA00031">
    <property type="reaction ID" value="UER00007"/>
</dbReference>
<dbReference type="NCBIfam" id="TIGR03188">
    <property type="entry name" value="histidine_hisI"/>
    <property type="match status" value="1"/>
</dbReference>
<keyword evidence="10" id="KW-0963">Cytoplasm</keyword>
<dbReference type="GO" id="GO:0000105">
    <property type="term" value="P:L-histidine biosynthetic process"/>
    <property type="evidence" value="ECO:0007669"/>
    <property type="project" value="UniProtKB-UniRule"/>
</dbReference>
<dbReference type="HAMAP" id="MF_01020">
    <property type="entry name" value="HisE"/>
    <property type="match status" value="1"/>
</dbReference>
<proteinExistence type="inferred from homology"/>
<dbReference type="GO" id="GO:0005524">
    <property type="term" value="F:ATP binding"/>
    <property type="evidence" value="ECO:0007669"/>
    <property type="project" value="UniProtKB-KW"/>
</dbReference>
<sequence>MGVRTANVKDGNIGETLEGLAAVIHQRATSATPEESYTARLLTPEKGDKLLSKLAEESSEIIMACKDEDHDHIRYEMGDLLYHILVVAEKYGITLDELAGELDARRH</sequence>